<feature type="transmembrane region" description="Helical" evidence="6">
    <location>
        <begin position="930"/>
        <end position="950"/>
    </location>
</feature>
<accession>A0A371DVD3</accession>
<reference evidence="8 9" key="1">
    <citation type="journal article" date="2018" name="Biotechnol. Biofuels">
        <title>Integrative visual omics of the white-rot fungus Polyporus brumalis exposes the biotechnological potential of its oxidative enzymes for delignifying raw plant biomass.</title>
        <authorList>
            <person name="Miyauchi S."/>
            <person name="Rancon A."/>
            <person name="Drula E."/>
            <person name="Hage H."/>
            <person name="Chaduli D."/>
            <person name="Favel A."/>
            <person name="Grisel S."/>
            <person name="Henrissat B."/>
            <person name="Herpoel-Gimbert I."/>
            <person name="Ruiz-Duenas F.J."/>
            <person name="Chevret D."/>
            <person name="Hainaut M."/>
            <person name="Lin J."/>
            <person name="Wang M."/>
            <person name="Pangilinan J."/>
            <person name="Lipzen A."/>
            <person name="Lesage-Meessen L."/>
            <person name="Navarro D."/>
            <person name="Riley R."/>
            <person name="Grigoriev I.V."/>
            <person name="Zhou S."/>
            <person name="Raouche S."/>
            <person name="Rosso M.N."/>
        </authorList>
    </citation>
    <scope>NUCLEOTIDE SEQUENCE [LARGE SCALE GENOMIC DNA]</scope>
    <source>
        <strain evidence="8 9">BRFM 1820</strain>
    </source>
</reference>
<feature type="transmembrane region" description="Helical" evidence="6">
    <location>
        <begin position="90"/>
        <end position="112"/>
    </location>
</feature>
<feature type="compositionally biased region" description="Low complexity" evidence="5">
    <location>
        <begin position="488"/>
        <end position="505"/>
    </location>
</feature>
<feature type="transmembrane region" description="Helical" evidence="6">
    <location>
        <begin position="435"/>
        <end position="459"/>
    </location>
</feature>
<protein>
    <submittedName>
        <fullName evidence="8">MFS general substrate transporter</fullName>
    </submittedName>
</protein>
<feature type="transmembrane region" description="Helical" evidence="6">
    <location>
        <begin position="400"/>
        <end position="423"/>
    </location>
</feature>
<feature type="transmembrane region" description="Helical" evidence="6">
    <location>
        <begin position="587"/>
        <end position="606"/>
    </location>
</feature>
<gene>
    <name evidence="8" type="ORF">OH76DRAFT_1451621</name>
</gene>
<name>A0A371DVD3_9APHY</name>
<dbReference type="GO" id="GO:0022857">
    <property type="term" value="F:transmembrane transporter activity"/>
    <property type="evidence" value="ECO:0007669"/>
    <property type="project" value="InterPro"/>
</dbReference>
<evidence type="ECO:0000256" key="4">
    <source>
        <dbReference type="ARBA" id="ARBA00023136"/>
    </source>
</evidence>
<feature type="transmembrane region" description="Helical" evidence="6">
    <location>
        <begin position="1022"/>
        <end position="1044"/>
    </location>
</feature>
<feature type="region of interest" description="Disordered" evidence="5">
    <location>
        <begin position="1085"/>
        <end position="1113"/>
    </location>
</feature>
<feature type="transmembrane region" description="Helical" evidence="6">
    <location>
        <begin position="187"/>
        <end position="209"/>
    </location>
</feature>
<keyword evidence="2 6" id="KW-0812">Transmembrane</keyword>
<feature type="compositionally biased region" description="Polar residues" evidence="5">
    <location>
        <begin position="506"/>
        <end position="516"/>
    </location>
</feature>
<feature type="transmembrane region" description="Helical" evidence="6">
    <location>
        <begin position="57"/>
        <end position="78"/>
    </location>
</feature>
<dbReference type="EMBL" id="KZ857380">
    <property type="protein sequence ID" value="RDX56510.1"/>
    <property type="molecule type" value="Genomic_DNA"/>
</dbReference>
<evidence type="ECO:0000256" key="5">
    <source>
        <dbReference type="SAM" id="MobiDB-lite"/>
    </source>
</evidence>
<feature type="transmembrane region" description="Helical" evidence="6">
    <location>
        <begin position="886"/>
        <end position="910"/>
    </location>
</feature>
<feature type="transmembrane region" description="Helical" evidence="6">
    <location>
        <begin position="118"/>
        <end position="146"/>
    </location>
</feature>
<keyword evidence="4 6" id="KW-0472">Membrane</keyword>
<dbReference type="InterPro" id="IPR020846">
    <property type="entry name" value="MFS_dom"/>
</dbReference>
<dbReference type="InterPro" id="IPR036259">
    <property type="entry name" value="MFS_trans_sf"/>
</dbReference>
<comment type="subcellular location">
    <subcellularLocation>
        <location evidence="1">Membrane</location>
        <topology evidence="1">Multi-pass membrane protein</topology>
    </subcellularLocation>
</comment>
<feature type="transmembrane region" description="Helical" evidence="6">
    <location>
        <begin position="766"/>
        <end position="789"/>
    </location>
</feature>
<feature type="domain" description="Major facilitator superfamily (MFS) profile" evidence="7">
    <location>
        <begin position="598"/>
        <end position="1080"/>
    </location>
</feature>
<organism evidence="8 9">
    <name type="scientific">Lentinus brumalis</name>
    <dbReference type="NCBI Taxonomy" id="2498619"/>
    <lineage>
        <taxon>Eukaryota</taxon>
        <taxon>Fungi</taxon>
        <taxon>Dikarya</taxon>
        <taxon>Basidiomycota</taxon>
        <taxon>Agaricomycotina</taxon>
        <taxon>Agaricomycetes</taxon>
        <taxon>Polyporales</taxon>
        <taxon>Polyporaceae</taxon>
        <taxon>Lentinus</taxon>
    </lineage>
</organism>
<proteinExistence type="predicted"/>
<dbReference type="Pfam" id="PF07690">
    <property type="entry name" value="MFS_1"/>
    <property type="match status" value="2"/>
</dbReference>
<evidence type="ECO:0000256" key="1">
    <source>
        <dbReference type="ARBA" id="ARBA00004141"/>
    </source>
</evidence>
<dbReference type="InterPro" id="IPR011701">
    <property type="entry name" value="MFS"/>
</dbReference>
<evidence type="ECO:0000313" key="9">
    <source>
        <dbReference type="Proteomes" id="UP000256964"/>
    </source>
</evidence>
<evidence type="ECO:0000256" key="2">
    <source>
        <dbReference type="ARBA" id="ARBA00022692"/>
    </source>
</evidence>
<dbReference type="PANTHER" id="PTHR23507">
    <property type="entry name" value="ZGC:174356"/>
    <property type="match status" value="1"/>
</dbReference>
<dbReference type="Proteomes" id="UP000256964">
    <property type="component" value="Unassembled WGS sequence"/>
</dbReference>
<dbReference type="OrthoDB" id="3026777at2759"/>
<feature type="transmembrane region" description="Helical" evidence="6">
    <location>
        <begin position="667"/>
        <end position="686"/>
    </location>
</feature>
<evidence type="ECO:0000256" key="6">
    <source>
        <dbReference type="SAM" id="Phobius"/>
    </source>
</evidence>
<feature type="region of interest" description="Disordered" evidence="5">
    <location>
        <begin position="488"/>
        <end position="518"/>
    </location>
</feature>
<feature type="transmembrane region" description="Helical" evidence="6">
    <location>
        <begin position="698"/>
        <end position="720"/>
    </location>
</feature>
<evidence type="ECO:0000259" key="7">
    <source>
        <dbReference type="PROSITE" id="PS50850"/>
    </source>
</evidence>
<feature type="transmembrane region" description="Helical" evidence="6">
    <location>
        <begin position="465"/>
        <end position="483"/>
    </location>
</feature>
<keyword evidence="3 6" id="KW-1133">Transmembrane helix</keyword>
<sequence>MSDAPLLEDETATEGTHQVATAQGVPNMALVSRRMLALVAVAAISTSGTVAPRASAAQLMAVISALSGLLSTVSAAWWGSLSDCYGRMWVLSFNVGGLMLSDMTFLTVANYWETLPGTYWWFALGPIIEGAVGGISVASIIMHAYISDCSDPTARSRAFSQLMGLLFVGMSIGPLLSGFIMRTTKQLLPVFYATTAIDTTVTLAVWFIMPESLPRAEMKKHRAARDERRAAMGTGLAGWLKRVGSTFDVVSPLSVLLPRKVEHAGNKTFVDWNMTILGAAYGFGTFIQQIQYASSFFEWTSDIVSYWLGIMHIAKAVYLTLLFPGLVRILVFLWTRRRRSLAGESQPLLRDEQQTPNDDKSKKVTPTAALDLWLARAAVLLDMFFYALTFGTKSGLLFGLYTSCIAFGTHFGPTVQSLALDLYTRSGETDTGRLLGALTVISALSSHIIGPALFGFIYMKTVATLPGAFYLLQCAALVPLLRADSAARSRSRPGSRPGSRPRNSRQSTASSYQYSHDPQDFINPGAATISEEDNELLQELVHPHHLHHLAEETLIEDVDQAAVGEEEEEFDEDWRSKLPWWKRPSPWWFIAYVPFAAIALTITAAAKIELFTYLVCQTHKPVYNPDQGGDMGDMLSAVGEHDVSYITEPGQRACQQDPVVQAAVAKLTVIMTTTMGVLTCMTTAWWGSLSDRYGRTKVLSCAVIGVLMMDLNLLCVFWFYNYIPGGYWFLVSGPLLEGLLGGQALISATIHAYIADTTPPALRSGIFSLHMGLLFTGVGIGPTLGGLIIRFTGQFIYVFYISAAIHCVYALLVWFIIPESLSRTELLRARQRHKEADAEYRSANAHGGFLVFLKRLFAFLTPLSLFFPVDLNGGNPAKGKRRDWSLFFLVVAFGLTVSLLGLYLYIIQYLTGVYGWNTEQVGYWFSSNGVARAIFLTLILPCKLTVLKLILAPHSPKFDLMLARVSLGIEVVVYALLVFSTNGLMFAACTALGALGMGFSPAVQSIALTLYNRRGGKDTGKLFGAMSVVNALSSQVFGPFVYGLTYARTVGTFPKMIFIVACGVVTIAFILMFFVRIPKEDTPGLADDVEEQAGTGEAGPRLEREDTLVDAPEPLIVVDDEDRGRKIVKP</sequence>
<keyword evidence="9" id="KW-1185">Reference proteome</keyword>
<dbReference type="PROSITE" id="PS50850">
    <property type="entry name" value="MFS"/>
    <property type="match status" value="1"/>
</dbReference>
<feature type="transmembrane region" description="Helical" evidence="6">
    <location>
        <begin position="158"/>
        <end position="181"/>
    </location>
</feature>
<dbReference type="Gene3D" id="1.20.1250.20">
    <property type="entry name" value="MFS general substrate transporter like domains"/>
    <property type="match status" value="2"/>
</dbReference>
<dbReference type="GO" id="GO:0016020">
    <property type="term" value="C:membrane"/>
    <property type="evidence" value="ECO:0007669"/>
    <property type="project" value="UniProtKB-SubCell"/>
</dbReference>
<dbReference type="AlphaFoldDB" id="A0A371DVD3"/>
<evidence type="ECO:0000313" key="8">
    <source>
        <dbReference type="EMBL" id="RDX56510.1"/>
    </source>
</evidence>
<feature type="transmembrane region" description="Helical" evidence="6">
    <location>
        <begin position="269"/>
        <end position="287"/>
    </location>
</feature>
<feature type="transmembrane region" description="Helical" evidence="6">
    <location>
        <begin position="370"/>
        <end position="388"/>
    </location>
</feature>
<dbReference type="PANTHER" id="PTHR23507:SF1">
    <property type="entry name" value="FI18259P1-RELATED"/>
    <property type="match status" value="1"/>
</dbReference>
<dbReference type="SUPFAM" id="SSF103473">
    <property type="entry name" value="MFS general substrate transporter"/>
    <property type="match status" value="2"/>
</dbReference>
<feature type="transmembrane region" description="Helical" evidence="6">
    <location>
        <begin position="307"/>
        <end position="331"/>
    </location>
</feature>
<feature type="transmembrane region" description="Helical" evidence="6">
    <location>
        <begin position="1056"/>
        <end position="1075"/>
    </location>
</feature>
<feature type="transmembrane region" description="Helical" evidence="6">
    <location>
        <begin position="795"/>
        <end position="817"/>
    </location>
</feature>
<evidence type="ECO:0000256" key="3">
    <source>
        <dbReference type="ARBA" id="ARBA00022989"/>
    </source>
</evidence>